<accession>A0A077MFU3</accession>
<dbReference type="GO" id="GO:0051131">
    <property type="term" value="P:chaperone-mediated protein complex assembly"/>
    <property type="evidence" value="ECO:0007669"/>
    <property type="project" value="InterPro"/>
</dbReference>
<dbReference type="Pfam" id="PF02613">
    <property type="entry name" value="Nitrate_red_del"/>
    <property type="match status" value="1"/>
</dbReference>
<dbReference type="PANTHER" id="PTHR43680">
    <property type="entry name" value="NITRATE REDUCTASE MOLYBDENUM COFACTOR ASSEMBLY CHAPERONE"/>
    <property type="match status" value="1"/>
</dbReference>
<evidence type="ECO:0000313" key="2">
    <source>
        <dbReference type="EMBL" id="CCI55035.1"/>
    </source>
</evidence>
<dbReference type="RefSeq" id="WP_048547775.1">
    <property type="nucleotide sequence ID" value="NZ_HF571038.1"/>
</dbReference>
<comment type="caution">
    <text evidence="2">The sequence shown here is derived from an EMBL/GenBank/DDBJ whole genome shotgun (WGS) entry which is preliminary data.</text>
</comment>
<dbReference type="GO" id="GO:0051082">
    <property type="term" value="F:unfolded protein binding"/>
    <property type="evidence" value="ECO:0007669"/>
    <property type="project" value="InterPro"/>
</dbReference>
<name>A0A077MFU3_9MICO</name>
<sequence length="233" mass="25842">MMLWRRHRGTSPSLTPLQLRTSWQAISWLLDYPTEAHRLRAPGVRAAIADLPAPVREPLGEVLDAIESQPLAQLQSDYVDTFDVTRRCALHLTYYTCGDTRKRGVELVRFKQAYRDAGAAYDHEELPDHLGVVLEFGATVNHTVAWKLLCDHRVGVELLARALTDRDSTWAPVLRALRATLPALDGTDEEALARLIAEGPPSEQVGLELPGYALDPRLQSTHLGSSIPVRANA</sequence>
<proteinExistence type="predicted"/>
<organism evidence="2 3">
    <name type="scientific">Nostocoides jenkinsii Ben 74</name>
    <dbReference type="NCBI Taxonomy" id="1193518"/>
    <lineage>
        <taxon>Bacteria</taxon>
        <taxon>Bacillati</taxon>
        <taxon>Actinomycetota</taxon>
        <taxon>Actinomycetes</taxon>
        <taxon>Micrococcales</taxon>
        <taxon>Intrasporangiaceae</taxon>
        <taxon>Nostocoides</taxon>
    </lineage>
</organism>
<keyword evidence="1" id="KW-0534">Nitrate assimilation</keyword>
<protein>
    <submittedName>
        <fullName evidence="2">Putative nitrate reductase delta subunit (NarJ)</fullName>
        <ecNumber evidence="2">1.7.99.4</ecNumber>
    </submittedName>
</protein>
<dbReference type="SUPFAM" id="SSF89155">
    <property type="entry name" value="TorD-like"/>
    <property type="match status" value="1"/>
</dbReference>
<keyword evidence="2" id="KW-0560">Oxidoreductase</keyword>
<dbReference type="EMBL" id="CAJC01000211">
    <property type="protein sequence ID" value="CCI55035.1"/>
    <property type="molecule type" value="Genomic_DNA"/>
</dbReference>
<evidence type="ECO:0000256" key="1">
    <source>
        <dbReference type="ARBA" id="ARBA00023063"/>
    </source>
</evidence>
<reference evidence="2 3" key="1">
    <citation type="journal article" date="2013" name="ISME J.">
        <title>A metabolic model for members of the genus Tetrasphaera involved in enhanced biological phosphorus removal.</title>
        <authorList>
            <person name="Kristiansen R."/>
            <person name="Nguyen H.T.T."/>
            <person name="Saunders A.M."/>
            <person name="Nielsen J.L."/>
            <person name="Wimmer R."/>
            <person name="Le V.Q."/>
            <person name="McIlroy S.J."/>
            <person name="Petrovski S."/>
            <person name="Seviour R.J."/>
            <person name="Calteau A."/>
            <person name="Nielsen K.L."/>
            <person name="Nielsen P.H."/>
        </authorList>
    </citation>
    <scope>NUCLEOTIDE SEQUENCE [LARGE SCALE GENOMIC DNA]</scope>
    <source>
        <strain evidence="2 3">Ben 74</strain>
    </source>
</reference>
<dbReference type="EC" id="1.7.99.4" evidence="2"/>
<dbReference type="InterPro" id="IPR020945">
    <property type="entry name" value="DMSO/NO3_reduct_chaperone"/>
</dbReference>
<dbReference type="GO" id="GO:0016530">
    <property type="term" value="F:metallochaperone activity"/>
    <property type="evidence" value="ECO:0007669"/>
    <property type="project" value="TreeGrafter"/>
</dbReference>
<dbReference type="STRING" id="1193518.BN13_950002"/>
<dbReference type="GO" id="GO:0016491">
    <property type="term" value="F:oxidoreductase activity"/>
    <property type="evidence" value="ECO:0007669"/>
    <property type="project" value="UniProtKB-KW"/>
</dbReference>
<dbReference type="InterPro" id="IPR036411">
    <property type="entry name" value="TorD-like_sf"/>
</dbReference>
<dbReference type="AlphaFoldDB" id="A0A077MFU3"/>
<keyword evidence="3" id="KW-1185">Reference proteome</keyword>
<evidence type="ECO:0000313" key="3">
    <source>
        <dbReference type="Proteomes" id="UP000035720"/>
    </source>
</evidence>
<dbReference type="Proteomes" id="UP000035720">
    <property type="component" value="Unassembled WGS sequence"/>
</dbReference>
<dbReference type="OrthoDB" id="4307003at2"/>
<dbReference type="NCBIfam" id="TIGR00684">
    <property type="entry name" value="narJ"/>
    <property type="match status" value="1"/>
</dbReference>
<dbReference type="GO" id="GO:0042128">
    <property type="term" value="P:nitrate assimilation"/>
    <property type="evidence" value="ECO:0007669"/>
    <property type="project" value="UniProtKB-KW"/>
</dbReference>
<dbReference type="InterPro" id="IPR003765">
    <property type="entry name" value="NO3_reductase_chaperone_NarJ"/>
</dbReference>
<dbReference type="PANTHER" id="PTHR43680:SF2">
    <property type="entry name" value="NITRATE REDUCTASE MOLYBDENUM COFACTOR ASSEMBLY CHAPERONE NARJ"/>
    <property type="match status" value="1"/>
</dbReference>
<dbReference type="Gene3D" id="1.10.3480.10">
    <property type="entry name" value="TorD-like"/>
    <property type="match status" value="1"/>
</dbReference>
<gene>
    <name evidence="2" type="ORF">BN13_950002</name>
</gene>